<reference evidence="2" key="1">
    <citation type="submission" date="2022-08" db="EMBL/GenBank/DDBJ databases">
        <authorList>
            <person name="Marques A."/>
        </authorList>
    </citation>
    <scope>NUCLEOTIDE SEQUENCE</scope>
    <source>
        <strain evidence="2">RhyPub2mFocal</strain>
        <tissue evidence="2">Leaves</tissue>
    </source>
</reference>
<evidence type="ECO:0000313" key="1">
    <source>
        <dbReference type="EMBL" id="KAJ4731805.1"/>
    </source>
</evidence>
<dbReference type="EMBL" id="JAMFTS010000004">
    <property type="protein sequence ID" value="KAJ4763222.1"/>
    <property type="molecule type" value="Genomic_DNA"/>
</dbReference>
<dbReference type="InterPro" id="IPR044296">
    <property type="entry name" value="HIPP46"/>
</dbReference>
<sequence>MVKQKVVIKLSMDDARKRKKALQTAAGMDGIISTSIDGDKIVVEGDGLDSIALTTVLRKKLGHANLITVTPSDDKKEDKKEEKKEQPVVLPPYYAVVPPYPYQYGYYETSRYPDSCSIM</sequence>
<keyword evidence="3" id="KW-1185">Reference proteome</keyword>
<accession>A0AAV8D479</accession>
<dbReference type="Gene3D" id="3.30.70.100">
    <property type="match status" value="1"/>
</dbReference>
<organism evidence="2 3">
    <name type="scientific">Rhynchospora pubera</name>
    <dbReference type="NCBI Taxonomy" id="906938"/>
    <lineage>
        <taxon>Eukaryota</taxon>
        <taxon>Viridiplantae</taxon>
        <taxon>Streptophyta</taxon>
        <taxon>Embryophyta</taxon>
        <taxon>Tracheophyta</taxon>
        <taxon>Spermatophyta</taxon>
        <taxon>Magnoliopsida</taxon>
        <taxon>Liliopsida</taxon>
        <taxon>Poales</taxon>
        <taxon>Cyperaceae</taxon>
        <taxon>Cyperoideae</taxon>
        <taxon>Rhynchosporeae</taxon>
        <taxon>Rhynchospora</taxon>
    </lineage>
</organism>
<evidence type="ECO:0000313" key="2">
    <source>
        <dbReference type="EMBL" id="KAJ4763222.1"/>
    </source>
</evidence>
<gene>
    <name evidence="1" type="ORF">LUZ62_009411</name>
    <name evidence="2" type="ORF">LUZ62_073597</name>
</gene>
<protein>
    <submittedName>
        <fullName evidence="2">Heavy metal-associated isoprenylated plant protein 47</fullName>
    </submittedName>
</protein>
<dbReference type="AlphaFoldDB" id="A0AAV8D479"/>
<evidence type="ECO:0000313" key="3">
    <source>
        <dbReference type="Proteomes" id="UP001140206"/>
    </source>
</evidence>
<dbReference type="PANTHER" id="PTHR46371">
    <property type="entry name" value="OS04G0464100 PROTEIN"/>
    <property type="match status" value="1"/>
</dbReference>
<dbReference type="EMBL" id="JAMFTS010006819">
    <property type="protein sequence ID" value="KAJ4731805.1"/>
    <property type="molecule type" value="Genomic_DNA"/>
</dbReference>
<name>A0AAV8D479_9POAL</name>
<comment type="caution">
    <text evidence="2">The sequence shown here is derived from an EMBL/GenBank/DDBJ whole genome shotgun (WGS) entry which is preliminary data.</text>
</comment>
<dbReference type="Proteomes" id="UP001140206">
    <property type="component" value="Chromosome 4"/>
</dbReference>
<proteinExistence type="predicted"/>